<feature type="region of interest" description="Disordered" evidence="3">
    <location>
        <begin position="828"/>
        <end position="848"/>
    </location>
</feature>
<sequence>MTDSLLIGRDHPASALRAAADRTAASHGGLVLVVGEAGIGKTALVTEAAAGRRDDLLVAFATSWESEAVPDNWLWLQVLRSLRGRLGDDVWRSLRPAPAVDVFLGEGEGARPVEFELHDAVTQLLINASRVRPLLIVLDDLHFSDTASIELLKFACQHTFFERILFVGTYRDSEIDPGHRLRGRMLQLVSKAAMVGLDGLADDGVAALVEATVGSAPDPGTVAEITRRTGGNPFFVEQTALLWASGQPVDATSAGMRDALRRRLDQLPEPILKMLVLASVGGREFHAGIMSQASGIDLQQIECALDTACQTRLVRRERDRYVFVHDLVRETLYNTMETDEAAHHHGCVVRALVADESLQKHMLITEIAHHAWLAGDDLDPETAVDLISRAGARSSSCMSFGGAEKYFRRAVERCTPAMVRQRVVLRLQLGEALQWLKREPEARALYALALQEAEDHGDPMLLTRAAMDVPQNERIDDLMRLKAIAYEGLAGEPADPALEHEALTRQLLYRFMIAARERGDDDEIAFGLWATHAATWGPGTAARRQEIVEELAEITRRTGDEEMRLLASSLRWVVLLEQGDPAFLAQLAEFRSLAEAGESERWHGGSHVDQAVIDIVQGRFAEAEAHIDGAAGLVSDDRAYQDLLAHLRWELQLARGGVPDDVHGVRHGTFGHWHGDLLAAIAALRSGDTARARAVHERLLAAEDLFGSWESLMLRFEAELAVADDDPDLARDVHDRLAPYAGEWLVAMWGTSISGPVSHWLGTLAAFLGEPDRAAAHFAAAAKQSDLLGARPWADLAREHAARLADRTGPARGRTALVADPALDSTGPVGGRGLSYPPGTVASGGDRERELRSPLAPAAGNVFRRDGATWTLAYAGAVLHLPHAKGLADLRELLSRPGEEIAAADLLDPSEAVAADARLGGDALLDPESRTRFREHLETLDEQIDTAAAIGDDARAAALDAERQALIEHLKAATGLGGRSRRLGDNHERARKSVTNRIRNTLKKIEDGHPALGGHLRAAVTTGSSCAYRPGPDAPKWSL</sequence>
<dbReference type="Pfam" id="PF13191">
    <property type="entry name" value="AAA_16"/>
    <property type="match status" value="1"/>
</dbReference>
<organism evidence="5 6">
    <name type="scientific">Glycomyces mayteni</name>
    <dbReference type="NCBI Taxonomy" id="543887"/>
    <lineage>
        <taxon>Bacteria</taxon>
        <taxon>Bacillati</taxon>
        <taxon>Actinomycetota</taxon>
        <taxon>Actinomycetes</taxon>
        <taxon>Glycomycetales</taxon>
        <taxon>Glycomycetaceae</taxon>
        <taxon>Glycomyces</taxon>
    </lineage>
</organism>
<keyword evidence="1" id="KW-0547">Nucleotide-binding</keyword>
<dbReference type="PANTHER" id="PTHR16305">
    <property type="entry name" value="TESTICULAR SOLUBLE ADENYLYL CYCLASE"/>
    <property type="match status" value="1"/>
</dbReference>
<dbReference type="GO" id="GO:0005524">
    <property type="term" value="F:ATP binding"/>
    <property type="evidence" value="ECO:0007669"/>
    <property type="project" value="UniProtKB-KW"/>
</dbReference>
<gene>
    <name evidence="5" type="ORF">ACFQS3_16390</name>
</gene>
<protein>
    <submittedName>
        <fullName evidence="5">ATP-binding protein</fullName>
    </submittedName>
</protein>
<accession>A0ABW2D8S1</accession>
<proteinExistence type="predicted"/>
<dbReference type="Proteomes" id="UP001596470">
    <property type="component" value="Unassembled WGS sequence"/>
</dbReference>
<dbReference type="Gene3D" id="1.25.40.10">
    <property type="entry name" value="Tetratricopeptide repeat domain"/>
    <property type="match status" value="1"/>
</dbReference>
<reference evidence="6" key="1">
    <citation type="journal article" date="2019" name="Int. J. Syst. Evol. Microbiol.">
        <title>The Global Catalogue of Microorganisms (GCM) 10K type strain sequencing project: providing services to taxonomists for standard genome sequencing and annotation.</title>
        <authorList>
            <consortium name="The Broad Institute Genomics Platform"/>
            <consortium name="The Broad Institute Genome Sequencing Center for Infectious Disease"/>
            <person name="Wu L."/>
            <person name="Ma J."/>
        </authorList>
    </citation>
    <scope>NUCLEOTIDE SEQUENCE [LARGE SCALE GENOMIC DNA]</scope>
    <source>
        <strain evidence="6">KACC 12634</strain>
    </source>
</reference>
<dbReference type="InterPro" id="IPR041664">
    <property type="entry name" value="AAA_16"/>
</dbReference>
<evidence type="ECO:0000256" key="3">
    <source>
        <dbReference type="SAM" id="MobiDB-lite"/>
    </source>
</evidence>
<dbReference type="SUPFAM" id="SSF52540">
    <property type="entry name" value="P-loop containing nucleoside triphosphate hydrolases"/>
    <property type="match status" value="1"/>
</dbReference>
<dbReference type="InterPro" id="IPR011990">
    <property type="entry name" value="TPR-like_helical_dom_sf"/>
</dbReference>
<keyword evidence="2 5" id="KW-0067">ATP-binding</keyword>
<dbReference type="PANTHER" id="PTHR16305:SF35">
    <property type="entry name" value="TRANSCRIPTIONAL ACTIVATOR DOMAIN"/>
    <property type="match status" value="1"/>
</dbReference>
<evidence type="ECO:0000256" key="2">
    <source>
        <dbReference type="ARBA" id="ARBA00022840"/>
    </source>
</evidence>
<evidence type="ECO:0000259" key="4">
    <source>
        <dbReference type="Pfam" id="PF13191"/>
    </source>
</evidence>
<evidence type="ECO:0000256" key="1">
    <source>
        <dbReference type="ARBA" id="ARBA00022741"/>
    </source>
</evidence>
<name>A0ABW2D8S1_9ACTN</name>
<dbReference type="InterPro" id="IPR027417">
    <property type="entry name" value="P-loop_NTPase"/>
</dbReference>
<dbReference type="EMBL" id="JBHSYS010000003">
    <property type="protein sequence ID" value="MFC6958780.1"/>
    <property type="molecule type" value="Genomic_DNA"/>
</dbReference>
<keyword evidence="6" id="KW-1185">Reference proteome</keyword>
<evidence type="ECO:0000313" key="5">
    <source>
        <dbReference type="EMBL" id="MFC6958780.1"/>
    </source>
</evidence>
<evidence type="ECO:0000313" key="6">
    <source>
        <dbReference type="Proteomes" id="UP001596470"/>
    </source>
</evidence>
<comment type="caution">
    <text evidence="5">The sequence shown here is derived from an EMBL/GenBank/DDBJ whole genome shotgun (WGS) entry which is preliminary data.</text>
</comment>
<dbReference type="RefSeq" id="WP_382351293.1">
    <property type="nucleotide sequence ID" value="NZ_JBHMBP010000003.1"/>
</dbReference>
<dbReference type="SUPFAM" id="SSF48452">
    <property type="entry name" value="TPR-like"/>
    <property type="match status" value="1"/>
</dbReference>
<dbReference type="Gene3D" id="3.40.50.300">
    <property type="entry name" value="P-loop containing nucleotide triphosphate hydrolases"/>
    <property type="match status" value="1"/>
</dbReference>
<feature type="domain" description="Orc1-like AAA ATPase" evidence="4">
    <location>
        <begin position="6"/>
        <end position="164"/>
    </location>
</feature>